<reference evidence="7" key="1">
    <citation type="submission" date="2019-12" db="EMBL/GenBank/DDBJ databases">
        <title>Genome sequence of Babesia ovis.</title>
        <authorList>
            <person name="Yamagishi J."/>
            <person name="Sevinc F."/>
            <person name="Xuan X."/>
        </authorList>
    </citation>
    <scope>NUCLEOTIDE SEQUENCE</scope>
    <source>
        <strain evidence="7">Selcuk</strain>
    </source>
</reference>
<comment type="similarity">
    <text evidence="2">Belongs to the TUBGCP family.</text>
</comment>
<dbReference type="InterPro" id="IPR042241">
    <property type="entry name" value="GCP_C_sf"/>
</dbReference>
<feature type="domain" description="Gamma tubulin complex component C-terminal" evidence="6">
    <location>
        <begin position="966"/>
        <end position="1160"/>
    </location>
</feature>
<dbReference type="Pfam" id="PF04130">
    <property type="entry name" value="GCP_C_terminal"/>
    <property type="match status" value="1"/>
</dbReference>
<evidence type="ECO:0000259" key="6">
    <source>
        <dbReference type="Pfam" id="PF04130"/>
    </source>
</evidence>
<gene>
    <name evidence="7" type="ORF">BaOVIS_025430</name>
</gene>
<dbReference type="GO" id="GO:0005874">
    <property type="term" value="C:microtubule"/>
    <property type="evidence" value="ECO:0007669"/>
    <property type="project" value="UniProtKB-KW"/>
</dbReference>
<keyword evidence="3" id="KW-0963">Cytoplasm</keyword>
<comment type="subcellular location">
    <subcellularLocation>
        <location evidence="1">Cytoplasm</location>
        <location evidence="1">Cytoskeleton</location>
    </subcellularLocation>
</comment>
<keyword evidence="8" id="KW-1185">Reference proteome</keyword>
<evidence type="ECO:0000313" key="8">
    <source>
        <dbReference type="Proteomes" id="UP001057455"/>
    </source>
</evidence>
<evidence type="ECO:0000256" key="1">
    <source>
        <dbReference type="ARBA" id="ARBA00004245"/>
    </source>
</evidence>
<evidence type="ECO:0000256" key="5">
    <source>
        <dbReference type="ARBA" id="ARBA00023212"/>
    </source>
</evidence>
<protein>
    <submittedName>
        <fullName evidence="7">Gamma tubulin complex component 3, putative</fullName>
    </submittedName>
</protein>
<dbReference type="OrthoDB" id="366262at2759"/>
<dbReference type="Gene3D" id="1.20.120.1900">
    <property type="entry name" value="Gamma-tubulin complex, C-terminal domain"/>
    <property type="match status" value="1"/>
</dbReference>
<evidence type="ECO:0000256" key="3">
    <source>
        <dbReference type="ARBA" id="ARBA00022490"/>
    </source>
</evidence>
<evidence type="ECO:0000256" key="4">
    <source>
        <dbReference type="ARBA" id="ARBA00022701"/>
    </source>
</evidence>
<comment type="caution">
    <text evidence="7">The sequence shown here is derived from an EMBL/GenBank/DDBJ whole genome shotgun (WGS) entry which is preliminary data.</text>
</comment>
<dbReference type="Proteomes" id="UP001057455">
    <property type="component" value="Unassembled WGS sequence"/>
</dbReference>
<dbReference type="InterPro" id="IPR040457">
    <property type="entry name" value="GCP_C"/>
</dbReference>
<keyword evidence="4" id="KW-0493">Microtubule</keyword>
<sequence length="1173" mass="132598">MAFVEDVRSLADCFSELSSAEIVAIEQQGLRVEDVRRQLSRHLVDQFWCCVLRRSPHCSPPEHGCRKNSRYSVSRILEDLELSARKKVNRNVHSLSTFDSVQPCTTSVYPQKNDSSKTKYQRRDIYVDVALQLHRQVMRRKGLELELLALDMLLQLYTSISHINTRSNHLTTSSSTQWYRFTSGDEVLEMLCHLSSEPETCMAFLELGRHILVRKGIRQIRDIDTKVLLGFLNDSGSTSTSLSKWIPGHHAPAVSQQSTVHHSERWTSIAFDKALSKIDNIDSGTSVSECAAMGLQSLTLSPPITAHPTKPSIHPGWLSISSEQMLNPVDTDSIGKLSISNTGDISGTPLDTNVANKWIISSLRPSYVEPDSDAFGITDTKTSKPCGCDMSAGNTEFHSLKWMKERMNQRMSQSSLFCHIDPGSRALLQHFGSWQCLPSFDTAFLSGNLRHSGSDILSQDSIMESMVDCTVLDLYKFLSPGTTVDSKLKLDWFPLVLLCLQGIESILFACEAWCLYSKDPLSVADRVHRWVKDGSELNQRSLKVICKNYFDNTMAVQMVEDCGIIPLRLSPDGKYVEFNYTLVPLKDNDLSLLINLTPTAYLEGLPEYKSLKTLFQEVAHIGTIIRKLKYSIELFRHLEAQEAYRFRIGTSLSVYISSVGSFVDEFEASITNLAATDFRGDLSETLSVFSLFMDRLHPWLNALYWFEDLDRGFNRRTESEIHISWPRGAHLLDHLIATYLGKFGLVTANNCLGHSYGYKCLTTVFKPYLSFLRAWVTGCSTDECAAAEFQKDGKLCVILPLVPLEDTIASSREMSLFLKCHYPSHLPTLNSVFPNLLSNLDLSTGSIFDDIETNGANLPPLQELIRGISDGLYANNLWLNQKLLWLLKSDHNLLYVLEDLYRYVLLSRIDLMDAMFVDWSQGRTSALYPKLFRKPLNVQATVDSVTGFRIDGVKLTISSGVFDNHLFTEEIIKCYSDVFNQLCTVHIGARNVLEVSKWLCMNYRGRSALGTQGCAPILRMVCLLSCEMYAFFSIVEWFFHCVSLGPMYSALVSRIRTSSSFTEVINLHTEFAHSMRHACLASPDSRHCNIILRNLFYCAKLLKDTLLGGVMTFGHNIEHVEYWLSLESSLNEIKSKFANNKREFLFVVNSSHDTHQFQLATILESAIHHSLIF</sequence>
<evidence type="ECO:0000313" key="7">
    <source>
        <dbReference type="EMBL" id="GFE55139.1"/>
    </source>
</evidence>
<keyword evidence="5" id="KW-0206">Cytoskeleton</keyword>
<organism evidence="7 8">
    <name type="scientific">Babesia ovis</name>
    <dbReference type="NCBI Taxonomy" id="5869"/>
    <lineage>
        <taxon>Eukaryota</taxon>
        <taxon>Sar</taxon>
        <taxon>Alveolata</taxon>
        <taxon>Apicomplexa</taxon>
        <taxon>Aconoidasida</taxon>
        <taxon>Piroplasmida</taxon>
        <taxon>Babesiidae</taxon>
        <taxon>Babesia</taxon>
    </lineage>
</organism>
<accession>A0A9W5WVR5</accession>
<dbReference type="GO" id="GO:0043015">
    <property type="term" value="F:gamma-tubulin binding"/>
    <property type="evidence" value="ECO:0007669"/>
    <property type="project" value="InterPro"/>
</dbReference>
<dbReference type="AlphaFoldDB" id="A0A9W5WVR5"/>
<proteinExistence type="inferred from homology"/>
<name>A0A9W5WVR5_BABOV</name>
<dbReference type="EMBL" id="BLIY01000017">
    <property type="protein sequence ID" value="GFE55139.1"/>
    <property type="molecule type" value="Genomic_DNA"/>
</dbReference>
<evidence type="ECO:0000256" key="2">
    <source>
        <dbReference type="ARBA" id="ARBA00010337"/>
    </source>
</evidence>